<gene>
    <name evidence="2" type="ORF">EEDITHA_LOCUS19171</name>
</gene>
<accession>A0AAU9V3T0</accession>
<dbReference type="AlphaFoldDB" id="A0AAU9V3T0"/>
<evidence type="ECO:0000313" key="3">
    <source>
        <dbReference type="Proteomes" id="UP001153954"/>
    </source>
</evidence>
<evidence type="ECO:0000256" key="1">
    <source>
        <dbReference type="SAM" id="MobiDB-lite"/>
    </source>
</evidence>
<organism evidence="2 3">
    <name type="scientific">Euphydryas editha</name>
    <name type="common">Edith's checkerspot</name>
    <dbReference type="NCBI Taxonomy" id="104508"/>
    <lineage>
        <taxon>Eukaryota</taxon>
        <taxon>Metazoa</taxon>
        <taxon>Ecdysozoa</taxon>
        <taxon>Arthropoda</taxon>
        <taxon>Hexapoda</taxon>
        <taxon>Insecta</taxon>
        <taxon>Pterygota</taxon>
        <taxon>Neoptera</taxon>
        <taxon>Endopterygota</taxon>
        <taxon>Lepidoptera</taxon>
        <taxon>Glossata</taxon>
        <taxon>Ditrysia</taxon>
        <taxon>Papilionoidea</taxon>
        <taxon>Nymphalidae</taxon>
        <taxon>Nymphalinae</taxon>
        <taxon>Euphydryas</taxon>
    </lineage>
</organism>
<name>A0AAU9V3T0_EUPED</name>
<feature type="compositionally biased region" description="Polar residues" evidence="1">
    <location>
        <begin position="1"/>
        <end position="26"/>
    </location>
</feature>
<protein>
    <submittedName>
        <fullName evidence="2">Uncharacterized protein</fullName>
    </submittedName>
</protein>
<evidence type="ECO:0000313" key="2">
    <source>
        <dbReference type="EMBL" id="CAH2104841.1"/>
    </source>
</evidence>
<keyword evidence="3" id="KW-1185">Reference proteome</keyword>
<reference evidence="2" key="1">
    <citation type="submission" date="2022-03" db="EMBL/GenBank/DDBJ databases">
        <authorList>
            <person name="Tunstrom K."/>
        </authorList>
    </citation>
    <scope>NUCLEOTIDE SEQUENCE</scope>
</reference>
<comment type="caution">
    <text evidence="2">The sequence shown here is derived from an EMBL/GenBank/DDBJ whole genome shotgun (WGS) entry which is preliminary data.</text>
</comment>
<dbReference type="EMBL" id="CAKOGL010000027">
    <property type="protein sequence ID" value="CAH2104841.1"/>
    <property type="molecule type" value="Genomic_DNA"/>
</dbReference>
<dbReference type="Proteomes" id="UP001153954">
    <property type="component" value="Unassembled WGS sequence"/>
</dbReference>
<sequence>MNVFRTLSSDAQKSVDTSQSTSSATDEASRVEVATGTLINLESPVSGGDATAPTEQLDQVDQLDQLDSIQLESSAHWHASAMQGSTSSIMTDMECSVGRCPAPELTPPPELAEEAAP</sequence>
<proteinExistence type="predicted"/>
<feature type="region of interest" description="Disordered" evidence="1">
    <location>
        <begin position="1"/>
        <end position="31"/>
    </location>
</feature>